<keyword evidence="2" id="KW-0472">Membrane</keyword>
<dbReference type="PANTHER" id="PTHR35184">
    <property type="entry name" value="YALI0C10208P"/>
    <property type="match status" value="1"/>
</dbReference>
<gene>
    <name evidence="3" type="ORF">P280DRAFT_118496</name>
</gene>
<dbReference type="PANTHER" id="PTHR35184:SF1">
    <property type="entry name" value="INTEGRAL MEMBRANE PROTEIN"/>
    <property type="match status" value="1"/>
</dbReference>
<keyword evidence="4" id="KW-1185">Reference proteome</keyword>
<feature type="region of interest" description="Disordered" evidence="1">
    <location>
        <begin position="288"/>
        <end position="345"/>
    </location>
</feature>
<feature type="transmembrane region" description="Helical" evidence="2">
    <location>
        <begin position="89"/>
        <end position="109"/>
    </location>
</feature>
<feature type="transmembrane region" description="Helical" evidence="2">
    <location>
        <begin position="129"/>
        <end position="150"/>
    </location>
</feature>
<dbReference type="EMBL" id="MU006777">
    <property type="protein sequence ID" value="KAF2645385.1"/>
    <property type="molecule type" value="Genomic_DNA"/>
</dbReference>
<evidence type="ECO:0000256" key="1">
    <source>
        <dbReference type="SAM" id="MobiDB-lite"/>
    </source>
</evidence>
<proteinExistence type="predicted"/>
<protein>
    <recommendedName>
        <fullName evidence="5">Family c-likeg-protein-coupled receptor protein</fullName>
    </recommendedName>
</protein>
<organism evidence="3 4">
    <name type="scientific">Massarina eburnea CBS 473.64</name>
    <dbReference type="NCBI Taxonomy" id="1395130"/>
    <lineage>
        <taxon>Eukaryota</taxon>
        <taxon>Fungi</taxon>
        <taxon>Dikarya</taxon>
        <taxon>Ascomycota</taxon>
        <taxon>Pezizomycotina</taxon>
        <taxon>Dothideomycetes</taxon>
        <taxon>Pleosporomycetidae</taxon>
        <taxon>Pleosporales</taxon>
        <taxon>Massarineae</taxon>
        <taxon>Massarinaceae</taxon>
        <taxon>Massarina</taxon>
    </lineage>
</organism>
<evidence type="ECO:0000256" key="2">
    <source>
        <dbReference type="SAM" id="Phobius"/>
    </source>
</evidence>
<reference evidence="3" key="1">
    <citation type="journal article" date="2020" name="Stud. Mycol.">
        <title>101 Dothideomycetes genomes: a test case for predicting lifestyles and emergence of pathogens.</title>
        <authorList>
            <person name="Haridas S."/>
            <person name="Albert R."/>
            <person name="Binder M."/>
            <person name="Bloem J."/>
            <person name="Labutti K."/>
            <person name="Salamov A."/>
            <person name="Andreopoulos B."/>
            <person name="Baker S."/>
            <person name="Barry K."/>
            <person name="Bills G."/>
            <person name="Bluhm B."/>
            <person name="Cannon C."/>
            <person name="Castanera R."/>
            <person name="Culley D."/>
            <person name="Daum C."/>
            <person name="Ezra D."/>
            <person name="Gonzalez J."/>
            <person name="Henrissat B."/>
            <person name="Kuo A."/>
            <person name="Liang C."/>
            <person name="Lipzen A."/>
            <person name="Lutzoni F."/>
            <person name="Magnuson J."/>
            <person name="Mondo S."/>
            <person name="Nolan M."/>
            <person name="Ohm R."/>
            <person name="Pangilinan J."/>
            <person name="Park H.-J."/>
            <person name="Ramirez L."/>
            <person name="Alfaro M."/>
            <person name="Sun H."/>
            <person name="Tritt A."/>
            <person name="Yoshinaga Y."/>
            <person name="Zwiers L.-H."/>
            <person name="Turgeon B."/>
            <person name="Goodwin S."/>
            <person name="Spatafora J."/>
            <person name="Crous P."/>
            <person name="Grigoriev I."/>
        </authorList>
    </citation>
    <scope>NUCLEOTIDE SEQUENCE</scope>
    <source>
        <strain evidence="3">CBS 473.64</strain>
    </source>
</reference>
<dbReference type="AlphaFoldDB" id="A0A6A6SC33"/>
<evidence type="ECO:0000313" key="3">
    <source>
        <dbReference type="EMBL" id="KAF2645385.1"/>
    </source>
</evidence>
<feature type="transmembrane region" description="Helical" evidence="2">
    <location>
        <begin position="246"/>
        <end position="268"/>
    </location>
</feature>
<dbReference type="InterPro" id="IPR021460">
    <property type="entry name" value="DUF3112"/>
</dbReference>
<evidence type="ECO:0008006" key="5">
    <source>
        <dbReference type="Google" id="ProtNLM"/>
    </source>
</evidence>
<sequence>MPSGPPYRPTVWSLGGLPDKKVDIPITAVFLVLYMIGAAVHMTIFQRNRKRGHKFVFNAALFGFSMSRILTTTLRLTSTTHPTNTRLALAAQIFVAAGVLLLFIINLLWTQRILRSMHPVLGWHASVSILFKMLYVLIVLTLAMVITAAVQSFYTLRPRTRMIDRALQLYGATFLMVVAFLPLPILALCFAVPRVERRVEKFGRGRHRTRVGVLVVGSLLCCLGAAFRCGTSWMPLVPLTGARPVFFSKGCFYVFDFGVEVLVVYLYAVMRVDLRFWVPDGARGEGSYREAVEEKKTGPNGREEKASAGGQKKEARLAGEEEEGMTNREKDVERGERMNSRVESG</sequence>
<dbReference type="Proteomes" id="UP000799753">
    <property type="component" value="Unassembled WGS sequence"/>
</dbReference>
<dbReference type="OrthoDB" id="3357002at2759"/>
<feature type="transmembrane region" description="Helical" evidence="2">
    <location>
        <begin position="170"/>
        <end position="192"/>
    </location>
</feature>
<evidence type="ECO:0000313" key="4">
    <source>
        <dbReference type="Proteomes" id="UP000799753"/>
    </source>
</evidence>
<keyword evidence="2" id="KW-0812">Transmembrane</keyword>
<name>A0A6A6SC33_9PLEO</name>
<feature type="transmembrane region" description="Helical" evidence="2">
    <location>
        <begin position="213"/>
        <end position="234"/>
    </location>
</feature>
<keyword evidence="2" id="KW-1133">Transmembrane helix</keyword>
<accession>A0A6A6SC33</accession>
<dbReference type="Pfam" id="PF11309">
    <property type="entry name" value="DUF3112"/>
    <property type="match status" value="1"/>
</dbReference>
<feature type="transmembrane region" description="Helical" evidence="2">
    <location>
        <begin position="24"/>
        <end position="44"/>
    </location>
</feature>
<feature type="transmembrane region" description="Helical" evidence="2">
    <location>
        <begin position="56"/>
        <end position="77"/>
    </location>
</feature>